<comment type="caution">
    <text evidence="4">The sequence shown here is derived from an EMBL/GenBank/DDBJ whole genome shotgun (WGS) entry which is preliminary data.</text>
</comment>
<dbReference type="InterPro" id="IPR051121">
    <property type="entry name" value="FAH"/>
</dbReference>
<evidence type="ECO:0000313" key="5">
    <source>
        <dbReference type="Proteomes" id="UP000246722"/>
    </source>
</evidence>
<protein>
    <submittedName>
        <fullName evidence="4">2-keto-4-pentenoate hydratase</fullName>
    </submittedName>
</protein>
<accession>A0A318A0W5</accession>
<gene>
    <name evidence="4" type="ORF">CTB96_03065</name>
</gene>
<dbReference type="OrthoDB" id="9805307at2"/>
<reference evidence="4 5" key="1">
    <citation type="submission" date="2018-05" db="EMBL/GenBank/DDBJ databases">
        <title>Genetic diversity of glacier-inhabiting Cryobacterium bacteria in China and description of Cryobacterium mengkeensis sp. nov. and Arthrobacter glacialis sp. nov.</title>
        <authorList>
            <person name="Liu Q."/>
            <person name="Xin Y.-H."/>
        </authorList>
    </citation>
    <scope>NUCLEOTIDE SEQUENCE [LARGE SCALE GENOMIC DNA]</scope>
    <source>
        <strain evidence="4 5">SK-1</strain>
    </source>
</reference>
<organism evidence="4 5">
    <name type="scientific">Cryobacterium arcticum</name>
    <dbReference type="NCBI Taxonomy" id="670052"/>
    <lineage>
        <taxon>Bacteria</taxon>
        <taxon>Bacillati</taxon>
        <taxon>Actinomycetota</taxon>
        <taxon>Actinomycetes</taxon>
        <taxon>Micrococcales</taxon>
        <taxon>Microbacteriaceae</taxon>
        <taxon>Cryobacterium</taxon>
    </lineage>
</organism>
<evidence type="ECO:0000259" key="3">
    <source>
        <dbReference type="Pfam" id="PF01557"/>
    </source>
</evidence>
<dbReference type="InterPro" id="IPR011234">
    <property type="entry name" value="Fumarylacetoacetase-like_C"/>
</dbReference>
<evidence type="ECO:0000313" key="4">
    <source>
        <dbReference type="EMBL" id="PXA71912.1"/>
    </source>
</evidence>
<dbReference type="PANTHER" id="PTHR42796">
    <property type="entry name" value="FUMARYLACETOACETATE HYDROLASE DOMAIN-CONTAINING PROTEIN 2A-RELATED"/>
    <property type="match status" value="1"/>
</dbReference>
<dbReference type="AlphaFoldDB" id="A0A318A0W5"/>
<dbReference type="GO" id="GO:0003824">
    <property type="term" value="F:catalytic activity"/>
    <property type="evidence" value="ECO:0007669"/>
    <property type="project" value="InterPro"/>
</dbReference>
<dbReference type="PANTHER" id="PTHR42796:SF4">
    <property type="entry name" value="FUMARYLACETOACETATE HYDROLASE DOMAIN-CONTAINING PROTEIN 2A"/>
    <property type="match status" value="1"/>
</dbReference>
<keyword evidence="2" id="KW-0479">Metal-binding</keyword>
<name>A0A318A0W5_9MICO</name>
<feature type="domain" description="Fumarylacetoacetase-like C-terminal" evidence="3">
    <location>
        <begin position="81"/>
        <end position="293"/>
    </location>
</feature>
<dbReference type="GO" id="GO:0044281">
    <property type="term" value="P:small molecule metabolic process"/>
    <property type="evidence" value="ECO:0007669"/>
    <property type="project" value="UniProtKB-ARBA"/>
</dbReference>
<dbReference type="GO" id="GO:0046872">
    <property type="term" value="F:metal ion binding"/>
    <property type="evidence" value="ECO:0007669"/>
    <property type="project" value="UniProtKB-KW"/>
</dbReference>
<evidence type="ECO:0000256" key="2">
    <source>
        <dbReference type="ARBA" id="ARBA00022723"/>
    </source>
</evidence>
<comment type="similarity">
    <text evidence="1">Belongs to the FAH family.</text>
</comment>
<proteinExistence type="inferred from homology"/>
<keyword evidence="5" id="KW-1185">Reference proteome</keyword>
<dbReference type="SUPFAM" id="SSF56529">
    <property type="entry name" value="FAH"/>
    <property type="match status" value="1"/>
</dbReference>
<dbReference type="InterPro" id="IPR036663">
    <property type="entry name" value="Fumarylacetoacetase_C_sf"/>
</dbReference>
<dbReference type="Gene3D" id="3.90.850.10">
    <property type="entry name" value="Fumarylacetoacetase-like, C-terminal domain"/>
    <property type="match status" value="1"/>
</dbReference>
<dbReference type="Proteomes" id="UP000246722">
    <property type="component" value="Unassembled WGS sequence"/>
</dbReference>
<dbReference type="EMBL" id="QHLY01000005">
    <property type="protein sequence ID" value="PXA71912.1"/>
    <property type="molecule type" value="Genomic_DNA"/>
</dbReference>
<sequence>MRLVSVDIDGIERPGAVVTGPDGVDRVLELRQFTGAGSLALLLADDVALDLTRTAIGRADHASLPRLADVRLAPPVRPQVILCLGYNYRGHVEGHHEGHVDGETGQDALPYPNVFVKTPNTIGGPHDRVVMPIAATDVDYEGEIAVVIGRTAQAVDESDAMSYVAGYTLFNDVSDRGWQDRSSQWALGKSVDGFGPLGPWIVTTDELPDLGGLQMEVEREGVVTVRASTDSMVYGVAFLVHYLSQIITLQPGDIISTGTPARSVQAQSAHLPLADGETVTIRVTGLGELTTTFVR</sequence>
<dbReference type="RefSeq" id="WP_110125435.1">
    <property type="nucleotide sequence ID" value="NZ_QHLY01000005.1"/>
</dbReference>
<evidence type="ECO:0000256" key="1">
    <source>
        <dbReference type="ARBA" id="ARBA00010211"/>
    </source>
</evidence>
<dbReference type="Pfam" id="PF01557">
    <property type="entry name" value="FAA_hydrolase"/>
    <property type="match status" value="1"/>
</dbReference>